<name>A0A1W1XTJ0_9NEIS</name>
<protein>
    <submittedName>
        <fullName evidence="1">Uncharacterized protein</fullName>
    </submittedName>
</protein>
<dbReference type="Proteomes" id="UP000192761">
    <property type="component" value="Unassembled WGS sequence"/>
</dbReference>
<sequence length="117" mass="13043">MSKASYLAIMPALVNLIARGKVEFLYRYDEFNQWIIAGDMVFECREEIEGSFSIRHQGLIFLLMRETPGWAEVGAALAPVVEDSGYADDAHALAIRHRLWDATAARLAALSSPMQQA</sequence>
<proteinExistence type="predicted"/>
<gene>
    <name evidence="1" type="ORF">SAMN02745857_02783</name>
</gene>
<organism evidence="1 2">
    <name type="scientific">Andreprevotia lacus DSM 23236</name>
    <dbReference type="NCBI Taxonomy" id="1121001"/>
    <lineage>
        <taxon>Bacteria</taxon>
        <taxon>Pseudomonadati</taxon>
        <taxon>Pseudomonadota</taxon>
        <taxon>Betaproteobacteria</taxon>
        <taxon>Neisseriales</taxon>
        <taxon>Chitinibacteraceae</taxon>
        <taxon>Andreprevotia</taxon>
    </lineage>
</organism>
<dbReference type="STRING" id="1121001.SAMN02745857_02783"/>
<keyword evidence="2" id="KW-1185">Reference proteome</keyword>
<evidence type="ECO:0000313" key="2">
    <source>
        <dbReference type="Proteomes" id="UP000192761"/>
    </source>
</evidence>
<reference evidence="1 2" key="1">
    <citation type="submission" date="2017-04" db="EMBL/GenBank/DDBJ databases">
        <authorList>
            <person name="Afonso C.L."/>
            <person name="Miller P.J."/>
            <person name="Scott M.A."/>
            <person name="Spackman E."/>
            <person name="Goraichik I."/>
            <person name="Dimitrov K.M."/>
            <person name="Suarez D.L."/>
            <person name="Swayne D.E."/>
        </authorList>
    </citation>
    <scope>NUCLEOTIDE SEQUENCE [LARGE SCALE GENOMIC DNA]</scope>
    <source>
        <strain evidence="1 2">DSM 23236</strain>
    </source>
</reference>
<evidence type="ECO:0000313" key="1">
    <source>
        <dbReference type="EMBL" id="SMC27279.1"/>
    </source>
</evidence>
<dbReference type="AlphaFoldDB" id="A0A1W1XTJ0"/>
<dbReference type="EMBL" id="FWXD01000016">
    <property type="protein sequence ID" value="SMC27279.1"/>
    <property type="molecule type" value="Genomic_DNA"/>
</dbReference>
<accession>A0A1W1XTJ0</accession>